<feature type="DNA-binding region" description="H-T-H motif" evidence="2">
    <location>
        <begin position="34"/>
        <end position="53"/>
    </location>
</feature>
<evidence type="ECO:0000256" key="3">
    <source>
        <dbReference type="SAM" id="Phobius"/>
    </source>
</evidence>
<dbReference type="PROSITE" id="PS50977">
    <property type="entry name" value="HTH_TETR_2"/>
    <property type="match status" value="1"/>
</dbReference>
<dbReference type="PANTHER" id="PTHR43479:SF11">
    <property type="entry name" value="ACREF_ENVCD OPERON REPRESSOR-RELATED"/>
    <property type="match status" value="1"/>
</dbReference>
<dbReference type="InterPro" id="IPR001647">
    <property type="entry name" value="HTH_TetR"/>
</dbReference>
<evidence type="ECO:0000256" key="1">
    <source>
        <dbReference type="ARBA" id="ARBA00023125"/>
    </source>
</evidence>
<dbReference type="GO" id="GO:0003677">
    <property type="term" value="F:DNA binding"/>
    <property type="evidence" value="ECO:0007669"/>
    <property type="project" value="UniProtKB-UniRule"/>
</dbReference>
<dbReference type="Proteomes" id="UP000184245">
    <property type="component" value="Unassembled WGS sequence"/>
</dbReference>
<keyword evidence="3" id="KW-0472">Membrane</keyword>
<dbReference type="RefSeq" id="WP_072848793.1">
    <property type="nucleotide sequence ID" value="NZ_FQVI01000002.1"/>
</dbReference>
<feature type="domain" description="HTH tetR-type" evidence="4">
    <location>
        <begin position="11"/>
        <end position="71"/>
    </location>
</feature>
<keyword evidence="3" id="KW-0812">Transmembrane</keyword>
<dbReference type="STRING" id="1122155.SAMN02745158_00529"/>
<keyword evidence="6" id="KW-1185">Reference proteome</keyword>
<evidence type="ECO:0000259" key="4">
    <source>
        <dbReference type="PROSITE" id="PS50977"/>
    </source>
</evidence>
<feature type="transmembrane region" description="Helical" evidence="3">
    <location>
        <begin position="137"/>
        <end position="157"/>
    </location>
</feature>
<dbReference type="AlphaFoldDB" id="A0A1M4TP84"/>
<dbReference type="OrthoDB" id="9810250at2"/>
<dbReference type="Pfam" id="PF14278">
    <property type="entry name" value="TetR_C_8"/>
    <property type="match status" value="1"/>
</dbReference>
<keyword evidence="3" id="KW-1133">Transmembrane helix</keyword>
<sequence length="196" mass="22597">MKKGEKNTSNVFARECMVSALMLLLEEKPLSSVSVTELTKKAGVSRMTYYRNYRSKDEIFITYLDDIVDSYRKDVASWEDKGNYNSYNNMLHCFQYFYKHKEFIKCLLRSGMGNLLLQALTDYVLETYWEDREDTAFYYTLHAFAGSLFNLYIAWILRSTADPAESMASVICKIYGNGDTGTEKTGVKEKAPIISD</sequence>
<dbReference type="Pfam" id="PF00440">
    <property type="entry name" value="TetR_N"/>
    <property type="match status" value="1"/>
</dbReference>
<name>A0A1M4TP84_9CLOT</name>
<dbReference type="EMBL" id="FQVI01000002">
    <property type="protein sequence ID" value="SHE46329.1"/>
    <property type="molecule type" value="Genomic_DNA"/>
</dbReference>
<evidence type="ECO:0000256" key="2">
    <source>
        <dbReference type="PROSITE-ProRule" id="PRU00335"/>
    </source>
</evidence>
<accession>A0A1M4TP84</accession>
<keyword evidence="1 2" id="KW-0238">DNA-binding</keyword>
<dbReference type="InterPro" id="IPR039532">
    <property type="entry name" value="TetR_C_Firmicutes"/>
</dbReference>
<dbReference type="InterPro" id="IPR050624">
    <property type="entry name" value="HTH-type_Tx_Regulator"/>
</dbReference>
<dbReference type="Gene3D" id="1.10.357.10">
    <property type="entry name" value="Tetracycline Repressor, domain 2"/>
    <property type="match status" value="1"/>
</dbReference>
<dbReference type="InterPro" id="IPR009057">
    <property type="entry name" value="Homeodomain-like_sf"/>
</dbReference>
<organism evidence="5 6">
    <name type="scientific">Lactonifactor longoviformis DSM 17459</name>
    <dbReference type="NCBI Taxonomy" id="1122155"/>
    <lineage>
        <taxon>Bacteria</taxon>
        <taxon>Bacillati</taxon>
        <taxon>Bacillota</taxon>
        <taxon>Clostridia</taxon>
        <taxon>Eubacteriales</taxon>
        <taxon>Clostridiaceae</taxon>
        <taxon>Lactonifactor</taxon>
    </lineage>
</organism>
<reference evidence="5 6" key="1">
    <citation type="submission" date="2016-11" db="EMBL/GenBank/DDBJ databases">
        <authorList>
            <person name="Jaros S."/>
            <person name="Januszkiewicz K."/>
            <person name="Wedrychowicz H."/>
        </authorList>
    </citation>
    <scope>NUCLEOTIDE SEQUENCE [LARGE SCALE GENOMIC DNA]</scope>
    <source>
        <strain evidence="5 6">DSM 17459</strain>
    </source>
</reference>
<dbReference type="PANTHER" id="PTHR43479">
    <property type="entry name" value="ACREF/ENVCD OPERON REPRESSOR-RELATED"/>
    <property type="match status" value="1"/>
</dbReference>
<gene>
    <name evidence="5" type="ORF">SAMN02745158_00529</name>
</gene>
<protein>
    <submittedName>
        <fullName evidence="5">Transcriptional regulator, TetR family</fullName>
    </submittedName>
</protein>
<proteinExistence type="predicted"/>
<evidence type="ECO:0000313" key="5">
    <source>
        <dbReference type="EMBL" id="SHE46329.1"/>
    </source>
</evidence>
<dbReference type="SUPFAM" id="SSF46689">
    <property type="entry name" value="Homeodomain-like"/>
    <property type="match status" value="1"/>
</dbReference>
<evidence type="ECO:0000313" key="6">
    <source>
        <dbReference type="Proteomes" id="UP000184245"/>
    </source>
</evidence>